<evidence type="ECO:0000313" key="1">
    <source>
        <dbReference type="EMBL" id="JAH77405.1"/>
    </source>
</evidence>
<dbReference type="AlphaFoldDB" id="A0A0E9VJ23"/>
<reference evidence="1" key="2">
    <citation type="journal article" date="2015" name="Fish Shellfish Immunol.">
        <title>Early steps in the European eel (Anguilla anguilla)-Vibrio vulnificus interaction in the gills: Role of the RtxA13 toxin.</title>
        <authorList>
            <person name="Callol A."/>
            <person name="Pajuelo D."/>
            <person name="Ebbesson L."/>
            <person name="Teles M."/>
            <person name="MacKenzie S."/>
            <person name="Amaro C."/>
        </authorList>
    </citation>
    <scope>NUCLEOTIDE SEQUENCE</scope>
</reference>
<reference evidence="1" key="1">
    <citation type="submission" date="2014-11" db="EMBL/GenBank/DDBJ databases">
        <authorList>
            <person name="Amaro Gonzalez C."/>
        </authorList>
    </citation>
    <scope>NUCLEOTIDE SEQUENCE</scope>
</reference>
<protein>
    <submittedName>
        <fullName evidence="1">Uncharacterized protein</fullName>
    </submittedName>
</protein>
<proteinExistence type="predicted"/>
<dbReference type="EMBL" id="GBXM01031172">
    <property type="protein sequence ID" value="JAH77405.1"/>
    <property type="molecule type" value="Transcribed_RNA"/>
</dbReference>
<accession>A0A0E9VJ23</accession>
<organism evidence="1">
    <name type="scientific">Anguilla anguilla</name>
    <name type="common">European freshwater eel</name>
    <name type="synonym">Muraena anguilla</name>
    <dbReference type="NCBI Taxonomy" id="7936"/>
    <lineage>
        <taxon>Eukaryota</taxon>
        <taxon>Metazoa</taxon>
        <taxon>Chordata</taxon>
        <taxon>Craniata</taxon>
        <taxon>Vertebrata</taxon>
        <taxon>Euteleostomi</taxon>
        <taxon>Actinopterygii</taxon>
        <taxon>Neopterygii</taxon>
        <taxon>Teleostei</taxon>
        <taxon>Anguilliformes</taxon>
        <taxon>Anguillidae</taxon>
        <taxon>Anguilla</taxon>
    </lineage>
</organism>
<name>A0A0E9VJ23_ANGAN</name>
<sequence>MVWYIFWTNGVVTFCI</sequence>